<gene>
    <name evidence="11" type="ORF">C4D60_Mb08t06860</name>
</gene>
<name>A0A4S8K1Z4_MUSBA</name>
<evidence type="ECO:0000313" key="11">
    <source>
        <dbReference type="EMBL" id="THU68723.1"/>
    </source>
</evidence>
<dbReference type="PANTHER" id="PTHR33146:SF26">
    <property type="entry name" value="ENDONUCLEASE 4"/>
    <property type="match status" value="1"/>
</dbReference>
<dbReference type="Pfam" id="PF02265">
    <property type="entry name" value="S1-P1_nuclease"/>
    <property type="match status" value="3"/>
</dbReference>
<evidence type="ECO:0000256" key="8">
    <source>
        <dbReference type="ARBA" id="ARBA00023157"/>
    </source>
</evidence>
<dbReference type="SUPFAM" id="SSF48537">
    <property type="entry name" value="Phospholipase C/P1 nuclease"/>
    <property type="match status" value="2"/>
</dbReference>
<evidence type="ECO:0000256" key="2">
    <source>
        <dbReference type="ARBA" id="ARBA00009547"/>
    </source>
</evidence>
<dbReference type="GO" id="GO:0006308">
    <property type="term" value="P:DNA catabolic process"/>
    <property type="evidence" value="ECO:0007669"/>
    <property type="project" value="InterPro"/>
</dbReference>
<keyword evidence="6" id="KW-0255">Endonuclease</keyword>
<organism evidence="11 12">
    <name type="scientific">Musa balbisiana</name>
    <name type="common">Banana</name>
    <dbReference type="NCBI Taxonomy" id="52838"/>
    <lineage>
        <taxon>Eukaryota</taxon>
        <taxon>Viridiplantae</taxon>
        <taxon>Streptophyta</taxon>
        <taxon>Embryophyta</taxon>
        <taxon>Tracheophyta</taxon>
        <taxon>Spermatophyta</taxon>
        <taxon>Magnoliopsida</taxon>
        <taxon>Liliopsida</taxon>
        <taxon>Zingiberales</taxon>
        <taxon>Musaceae</taxon>
        <taxon>Musa</taxon>
    </lineage>
</organism>
<protein>
    <recommendedName>
        <fullName evidence="3">Aspergillus nuclease S1</fullName>
        <ecNumber evidence="3">3.1.30.1</ecNumber>
    </recommendedName>
</protein>
<reference evidence="11 12" key="1">
    <citation type="journal article" date="2019" name="Nat. Plants">
        <title>Genome sequencing of Musa balbisiana reveals subgenome evolution and function divergence in polyploid bananas.</title>
        <authorList>
            <person name="Yao X."/>
        </authorList>
    </citation>
    <scope>NUCLEOTIDE SEQUENCE [LARGE SCALE GENOMIC DNA]</scope>
    <source>
        <strain evidence="12">cv. DH-PKW</strain>
        <tissue evidence="11">Leaves</tissue>
    </source>
</reference>
<keyword evidence="10" id="KW-0732">Signal</keyword>
<dbReference type="InterPro" id="IPR003154">
    <property type="entry name" value="S1/P1nuclease"/>
</dbReference>
<proteinExistence type="inferred from homology"/>
<comment type="caution">
    <text evidence="11">The sequence shown here is derived from an EMBL/GenBank/DDBJ whole genome shotgun (WGS) entry which is preliminary data.</text>
</comment>
<keyword evidence="4" id="KW-0540">Nuclease</keyword>
<keyword evidence="9" id="KW-0325">Glycoprotein</keyword>
<dbReference type="InterPro" id="IPR008947">
    <property type="entry name" value="PLipase_C/P1_nuclease_dom_sf"/>
</dbReference>
<feature type="signal peptide" evidence="10">
    <location>
        <begin position="1"/>
        <end position="38"/>
    </location>
</feature>
<sequence>MLRLPLKEMQTSSGMFKSNAPLIWRLLILLQFLPGVLSWGKEGHYATCKIAEGLLTQEAITAVKMLLPDYANGDLASLCSWADEIRHNPRWRWTGPLHYIDTPDFKCNYDYCRKHPDETAMILPEGKIDVLLGQSTTIPHSCHIMGFPLRNRNVRPISSDKLHSVLTKHGPVPLHVGFTGDAGGNTITVRWYRRKTNLHHVWDNMIIESALKKFYNLNLAVLVETLRTNILEDWSADIPSWEVCESNQTVCPNLHASESIRLACKFAYRNATPGSTLGDEYFLTRLPIVEKRLAQGGVRLAAVLNRIFVPLQPSHLRMPVAQSWSKEGHILTCRIAQELLQPEAAEAVKSLLPNYANGDLSALCSWPDEVRRWANDQSMNSLHFVNTPDQACTFDYSSKILAFGLSGTAKKMSALSVPSKSSPCSCCTTMKGQNILNPMHVGFTSDKGGNCIQVRWFRHKTSLHRVWDREILLKALDGKDMAAFQEYLHENLKVKWKDETSSWTDCHDLLSCPKKYAAESIRLACEQGYNRVQEGMKLADGYFDSTMPIVAERIAQGGVRLAMTLNRVFGEHNQAIPSPF</sequence>
<dbReference type="Gene3D" id="1.10.575.10">
    <property type="entry name" value="P1 Nuclease"/>
    <property type="match status" value="3"/>
</dbReference>
<dbReference type="GO" id="GO:0003676">
    <property type="term" value="F:nucleic acid binding"/>
    <property type="evidence" value="ECO:0007669"/>
    <property type="project" value="InterPro"/>
</dbReference>
<dbReference type="AlphaFoldDB" id="A0A4S8K1Z4"/>
<keyword evidence="8" id="KW-1015">Disulfide bond</keyword>
<dbReference type="GO" id="GO:0046872">
    <property type="term" value="F:metal ion binding"/>
    <property type="evidence" value="ECO:0007669"/>
    <property type="project" value="UniProtKB-KW"/>
</dbReference>
<evidence type="ECO:0000313" key="12">
    <source>
        <dbReference type="Proteomes" id="UP000317650"/>
    </source>
</evidence>
<evidence type="ECO:0000256" key="9">
    <source>
        <dbReference type="ARBA" id="ARBA00023180"/>
    </source>
</evidence>
<evidence type="ECO:0000256" key="4">
    <source>
        <dbReference type="ARBA" id="ARBA00022722"/>
    </source>
</evidence>
<evidence type="ECO:0000256" key="10">
    <source>
        <dbReference type="SAM" id="SignalP"/>
    </source>
</evidence>
<dbReference type="STRING" id="52838.A0A4S8K1Z4"/>
<dbReference type="Proteomes" id="UP000317650">
    <property type="component" value="Chromosome 8"/>
</dbReference>
<dbReference type="EMBL" id="PYDT01000002">
    <property type="protein sequence ID" value="THU68723.1"/>
    <property type="molecule type" value="Genomic_DNA"/>
</dbReference>
<comment type="catalytic activity">
    <reaction evidence="1">
        <text>Endonucleolytic cleavage to 5'-phosphomononucleotide and 5'-phosphooligonucleotide end-products.</text>
        <dbReference type="EC" id="3.1.30.1"/>
    </reaction>
</comment>
<evidence type="ECO:0000256" key="1">
    <source>
        <dbReference type="ARBA" id="ARBA00000245"/>
    </source>
</evidence>
<keyword evidence="7" id="KW-0378">Hydrolase</keyword>
<dbReference type="GO" id="GO:0004521">
    <property type="term" value="F:RNA endonuclease activity"/>
    <property type="evidence" value="ECO:0007669"/>
    <property type="project" value="UniProtKB-ARBA"/>
</dbReference>
<evidence type="ECO:0000256" key="3">
    <source>
        <dbReference type="ARBA" id="ARBA00012562"/>
    </source>
</evidence>
<keyword evidence="12" id="KW-1185">Reference proteome</keyword>
<comment type="similarity">
    <text evidence="2">Belongs to the nuclease type I family.</text>
</comment>
<accession>A0A4S8K1Z4</accession>
<evidence type="ECO:0000256" key="5">
    <source>
        <dbReference type="ARBA" id="ARBA00022723"/>
    </source>
</evidence>
<keyword evidence="5" id="KW-0479">Metal-binding</keyword>
<evidence type="ECO:0000256" key="7">
    <source>
        <dbReference type="ARBA" id="ARBA00022801"/>
    </source>
</evidence>
<evidence type="ECO:0000256" key="6">
    <source>
        <dbReference type="ARBA" id="ARBA00022759"/>
    </source>
</evidence>
<dbReference type="GO" id="GO:0000014">
    <property type="term" value="F:single-stranded DNA endodeoxyribonuclease activity"/>
    <property type="evidence" value="ECO:0007669"/>
    <property type="project" value="UniProtKB-ARBA"/>
</dbReference>
<dbReference type="PANTHER" id="PTHR33146">
    <property type="entry name" value="ENDONUCLEASE 4"/>
    <property type="match status" value="1"/>
</dbReference>
<feature type="chain" id="PRO_5020748212" description="Aspergillus nuclease S1" evidence="10">
    <location>
        <begin position="39"/>
        <end position="580"/>
    </location>
</feature>
<dbReference type="EC" id="3.1.30.1" evidence="3"/>
<dbReference type="CDD" id="cd11010">
    <property type="entry name" value="S1-P1_nuclease"/>
    <property type="match status" value="2"/>
</dbReference>